<dbReference type="InParanoid" id="A0A068VA58"/>
<evidence type="ECO:0000313" key="1">
    <source>
        <dbReference type="EMBL" id="CDP17429.1"/>
    </source>
</evidence>
<dbReference type="EMBL" id="HG739243">
    <property type="protein sequence ID" value="CDP17429.1"/>
    <property type="molecule type" value="Genomic_DNA"/>
</dbReference>
<gene>
    <name evidence="1" type="ORF">GSCOC_T00002930001</name>
</gene>
<sequence>MKKHEIFFSLSFAPYLWSSIPERRECFEHPKALPRIRTDDFLSLFLKGESLTLWTRYLCYLISNS</sequence>
<keyword evidence="2" id="KW-1185">Reference proteome</keyword>
<organism evidence="1 2">
    <name type="scientific">Coffea canephora</name>
    <name type="common">Robusta coffee</name>
    <dbReference type="NCBI Taxonomy" id="49390"/>
    <lineage>
        <taxon>Eukaryota</taxon>
        <taxon>Viridiplantae</taxon>
        <taxon>Streptophyta</taxon>
        <taxon>Embryophyta</taxon>
        <taxon>Tracheophyta</taxon>
        <taxon>Spermatophyta</taxon>
        <taxon>Magnoliopsida</taxon>
        <taxon>eudicotyledons</taxon>
        <taxon>Gunneridae</taxon>
        <taxon>Pentapetalae</taxon>
        <taxon>asterids</taxon>
        <taxon>lamiids</taxon>
        <taxon>Gentianales</taxon>
        <taxon>Rubiaceae</taxon>
        <taxon>Ixoroideae</taxon>
        <taxon>Gardenieae complex</taxon>
        <taxon>Bertiereae - Coffeeae clade</taxon>
        <taxon>Coffeeae</taxon>
        <taxon>Coffea</taxon>
    </lineage>
</organism>
<dbReference type="Proteomes" id="UP000295252">
    <property type="component" value="Unassembled WGS sequence"/>
</dbReference>
<dbReference type="AlphaFoldDB" id="A0A068VA58"/>
<evidence type="ECO:0000313" key="2">
    <source>
        <dbReference type="Proteomes" id="UP000295252"/>
    </source>
</evidence>
<protein>
    <submittedName>
        <fullName evidence="1">DH200=94 genomic scaffold, scaffold_159</fullName>
    </submittedName>
</protein>
<reference evidence="2" key="1">
    <citation type="journal article" date="2014" name="Science">
        <title>The coffee genome provides insight into the convergent evolution of caffeine biosynthesis.</title>
        <authorList>
            <person name="Denoeud F."/>
            <person name="Carretero-Paulet L."/>
            <person name="Dereeper A."/>
            <person name="Droc G."/>
            <person name="Guyot R."/>
            <person name="Pietrella M."/>
            <person name="Zheng C."/>
            <person name="Alberti A."/>
            <person name="Anthony F."/>
            <person name="Aprea G."/>
            <person name="Aury J.M."/>
            <person name="Bento P."/>
            <person name="Bernard M."/>
            <person name="Bocs S."/>
            <person name="Campa C."/>
            <person name="Cenci A."/>
            <person name="Combes M.C."/>
            <person name="Crouzillat D."/>
            <person name="Da Silva C."/>
            <person name="Daddiego L."/>
            <person name="De Bellis F."/>
            <person name="Dussert S."/>
            <person name="Garsmeur O."/>
            <person name="Gayraud T."/>
            <person name="Guignon V."/>
            <person name="Jahn K."/>
            <person name="Jamilloux V."/>
            <person name="Joet T."/>
            <person name="Labadie K."/>
            <person name="Lan T."/>
            <person name="Leclercq J."/>
            <person name="Lepelley M."/>
            <person name="Leroy T."/>
            <person name="Li L.T."/>
            <person name="Librado P."/>
            <person name="Lopez L."/>
            <person name="Munoz A."/>
            <person name="Noel B."/>
            <person name="Pallavicini A."/>
            <person name="Perrotta G."/>
            <person name="Poncet V."/>
            <person name="Pot D."/>
            <person name="Priyono X."/>
            <person name="Rigoreau M."/>
            <person name="Rouard M."/>
            <person name="Rozas J."/>
            <person name="Tranchant-Dubreuil C."/>
            <person name="VanBuren R."/>
            <person name="Zhang Q."/>
            <person name="Andrade A.C."/>
            <person name="Argout X."/>
            <person name="Bertrand B."/>
            <person name="de Kochko A."/>
            <person name="Graziosi G."/>
            <person name="Henry R.J."/>
            <person name="Jayarama X."/>
            <person name="Ming R."/>
            <person name="Nagai C."/>
            <person name="Rounsley S."/>
            <person name="Sankoff D."/>
            <person name="Giuliano G."/>
            <person name="Albert V.A."/>
            <person name="Wincker P."/>
            <person name="Lashermes P."/>
        </authorList>
    </citation>
    <scope>NUCLEOTIDE SEQUENCE [LARGE SCALE GENOMIC DNA]</scope>
    <source>
        <strain evidence="2">cv. DH200-94</strain>
    </source>
</reference>
<dbReference type="Gramene" id="CDP17429">
    <property type="protein sequence ID" value="CDP17429"/>
    <property type="gene ID" value="GSCOC_T00002930001"/>
</dbReference>
<accession>A0A068VA58</accession>
<proteinExistence type="predicted"/>
<name>A0A068VA58_COFCA</name>